<evidence type="ECO:0000256" key="1">
    <source>
        <dbReference type="ARBA" id="ARBA00005970"/>
    </source>
</evidence>
<dbReference type="Pfam" id="PF00117">
    <property type="entry name" value="GATase"/>
    <property type="match status" value="1"/>
</dbReference>
<feature type="domain" description="Glutamine amidotransferase" evidence="5">
    <location>
        <begin position="4"/>
        <end position="186"/>
    </location>
</feature>
<evidence type="ECO:0000256" key="4">
    <source>
        <dbReference type="ARBA" id="ARBA00022962"/>
    </source>
</evidence>
<dbReference type="PANTHER" id="PTHR11236">
    <property type="entry name" value="AMINOBENZOATE/ANTHRANILATE SYNTHASE"/>
    <property type="match status" value="1"/>
</dbReference>
<keyword evidence="3 8" id="KW-0808">Transferase</keyword>
<dbReference type="InterPro" id="IPR015890">
    <property type="entry name" value="Chorismate_C"/>
</dbReference>
<dbReference type="Pfam" id="PF00425">
    <property type="entry name" value="Chorismate_bind"/>
    <property type="match status" value="1"/>
</dbReference>
<dbReference type="InterPro" id="IPR006221">
    <property type="entry name" value="TrpG/PapA_dom"/>
</dbReference>
<dbReference type="InterPro" id="IPR017926">
    <property type="entry name" value="GATASE"/>
</dbReference>
<protein>
    <recommendedName>
        <fullName evidence="2">aminodeoxychorismate synthase</fullName>
        <ecNumber evidence="2">2.6.1.85</ecNumber>
    </recommendedName>
</protein>
<evidence type="ECO:0000259" key="5">
    <source>
        <dbReference type="Pfam" id="PF00117"/>
    </source>
</evidence>
<name>A0ABX2K0G1_9MYCO</name>
<dbReference type="PROSITE" id="PS51273">
    <property type="entry name" value="GATASE_TYPE_1"/>
    <property type="match status" value="1"/>
</dbReference>
<proteinExistence type="inferred from homology"/>
<dbReference type="InterPro" id="IPR019999">
    <property type="entry name" value="Anth_synth_I-like"/>
</dbReference>
<organism evidence="8 9">
    <name type="scientific">Mycolicibacterium sphagni</name>
    <dbReference type="NCBI Taxonomy" id="1786"/>
    <lineage>
        <taxon>Bacteria</taxon>
        <taxon>Bacillati</taxon>
        <taxon>Actinomycetota</taxon>
        <taxon>Actinomycetes</taxon>
        <taxon>Mycobacteriales</taxon>
        <taxon>Mycobacteriaceae</taxon>
        <taxon>Mycolicibacterium</taxon>
    </lineage>
</organism>
<dbReference type="SUPFAM" id="SSF52317">
    <property type="entry name" value="Class I glutamine amidotransferase-like"/>
    <property type="match status" value="1"/>
</dbReference>
<dbReference type="NCBIfam" id="TIGR00553">
    <property type="entry name" value="pabB"/>
    <property type="match status" value="1"/>
</dbReference>
<comment type="similarity">
    <text evidence="1">In the C-terminal section; belongs to the anthranilate synthase component I family.</text>
</comment>
<dbReference type="EC" id="2.6.1.85" evidence="2"/>
<dbReference type="InterPro" id="IPR005802">
    <property type="entry name" value="ADC_synth_comp_1"/>
</dbReference>
<dbReference type="SUPFAM" id="SSF56322">
    <property type="entry name" value="ADC synthase"/>
    <property type="match status" value="1"/>
</dbReference>
<dbReference type="PRINTS" id="PR00097">
    <property type="entry name" value="ANTSNTHASEII"/>
</dbReference>
<evidence type="ECO:0000313" key="9">
    <source>
        <dbReference type="Proteomes" id="UP000708347"/>
    </source>
</evidence>
<feature type="domain" description="Anthranilate synthase component I N-terminal" evidence="7">
    <location>
        <begin position="223"/>
        <end position="361"/>
    </location>
</feature>
<dbReference type="InterPro" id="IPR029062">
    <property type="entry name" value="Class_I_gatase-like"/>
</dbReference>
<dbReference type="Gene3D" id="3.60.120.10">
    <property type="entry name" value="Anthranilate synthase"/>
    <property type="match status" value="1"/>
</dbReference>
<dbReference type="InterPro" id="IPR005801">
    <property type="entry name" value="ADC_synthase"/>
</dbReference>
<evidence type="ECO:0000259" key="6">
    <source>
        <dbReference type="Pfam" id="PF00425"/>
    </source>
</evidence>
<dbReference type="PRINTS" id="PR00099">
    <property type="entry name" value="CPSGATASE"/>
</dbReference>
<keyword evidence="9" id="KW-1185">Reference proteome</keyword>
<sequence length="696" mass="75116">MRVLLVDNYDSFTYNLYQLIGEVVGQPPTVVRNDTPWAELRFDQFDAAVISPGPGRPDNDRDFGVSARVILDSGLPVLGVCLGHQGLCHLFGGQVVNAPEPMHGRISPVRHTGVDLFAGIPSPYDVVRYHSLAVTSLPDDLEELAWTEDGVVMGVRHRRLPLWGVQFHPESISSTHGHDLLANFFTLAADHSASAAAPAADTEPQRPHYDLHVQHLDINPEALAAYRSLFADGEQGFWLDSSSVVDGLSRFSIMGNGEGPLAEHVTYSVADRQVVVRRSDGTVARIRQPFFDYLDDQLRAREVPAPDGLPFEFNLGYIGYLGYELKAETGGTDAHQSDTPDAALLFADRALVLDHATQSSYLLALSISGSMDSAAQAETWLATTAETLASLPAAPTVPAPKLTLSGPAMTDPDIGMNVELRHDRAAYLKRIDECFDEINAGESYEICMTNMVTVHTQIDVLPTFEHLRRVSPVPFGALLDFGDVAVLSASPERFLSIDLNGAVEAKPIKGTRPRGADATEDRALVAELRDNPKDRAENLMIVDLLRNDLNTVCSVGSVHVPKLFDVETYAAVHQLVSTIRGTLAPGRSAVDCIRAAFPGGSMTGAPKVRTMEIIDRLEQGPRGVYSGALGWFSLSGASDLSIVIRTLVVDSGRVSFGVGGAVVALSDPDGEFDETVVKSRAMMTALAATGRQESSK</sequence>
<dbReference type="Gene3D" id="3.40.50.880">
    <property type="match status" value="1"/>
</dbReference>
<keyword evidence="4" id="KW-0315">Glutamine amidotransferase</keyword>
<dbReference type="Proteomes" id="UP000708347">
    <property type="component" value="Unassembled WGS sequence"/>
</dbReference>
<accession>A0ABX2K0G1</accession>
<keyword evidence="8" id="KW-0032">Aminotransferase</keyword>
<evidence type="ECO:0000259" key="7">
    <source>
        <dbReference type="Pfam" id="PF04715"/>
    </source>
</evidence>
<evidence type="ECO:0000313" key="8">
    <source>
        <dbReference type="EMBL" id="NTY62328.1"/>
    </source>
</evidence>
<reference evidence="8 9" key="1">
    <citation type="submission" date="2019-05" db="EMBL/GenBank/DDBJ databases">
        <title>Mycolicibacterium sphagni ENV482 genome assembly.</title>
        <authorList>
            <person name="Chen W."/>
            <person name="Faulkner N.W."/>
            <person name="Hyman M.R."/>
        </authorList>
    </citation>
    <scope>NUCLEOTIDE SEQUENCE [LARGE SCALE GENOMIC DNA]</scope>
    <source>
        <strain evidence="8 9">ENV482</strain>
    </source>
</reference>
<dbReference type="PANTHER" id="PTHR11236:SF18">
    <property type="entry name" value="AMINODEOXYCHORISMATE SYNTHASE"/>
    <property type="match status" value="1"/>
</dbReference>
<evidence type="ECO:0000256" key="3">
    <source>
        <dbReference type="ARBA" id="ARBA00022679"/>
    </source>
</evidence>
<dbReference type="InterPro" id="IPR006805">
    <property type="entry name" value="Anth_synth_I_N"/>
</dbReference>
<comment type="caution">
    <text evidence="8">The sequence shown here is derived from an EMBL/GenBank/DDBJ whole genome shotgun (WGS) entry which is preliminary data.</text>
</comment>
<gene>
    <name evidence="8" type="primary">pabB</name>
    <name evidence="8" type="ORF">FEG63_22575</name>
</gene>
<dbReference type="GO" id="GO:0046820">
    <property type="term" value="F:4-amino-4-deoxychorismate synthase activity"/>
    <property type="evidence" value="ECO:0007669"/>
    <property type="project" value="UniProtKB-EC"/>
</dbReference>
<feature type="domain" description="Chorismate-utilising enzyme C-terminal" evidence="6">
    <location>
        <begin position="424"/>
        <end position="678"/>
    </location>
</feature>
<dbReference type="CDD" id="cd01743">
    <property type="entry name" value="GATase1_Anthranilate_Synthase"/>
    <property type="match status" value="1"/>
</dbReference>
<dbReference type="Pfam" id="PF04715">
    <property type="entry name" value="Anth_synt_I_N"/>
    <property type="match status" value="1"/>
</dbReference>
<dbReference type="EMBL" id="VBSB01000015">
    <property type="protein sequence ID" value="NTY62328.1"/>
    <property type="molecule type" value="Genomic_DNA"/>
</dbReference>
<evidence type="ECO:0000256" key="2">
    <source>
        <dbReference type="ARBA" id="ARBA00013139"/>
    </source>
</evidence>
<dbReference type="RefSeq" id="WP_174400045.1">
    <property type="nucleotide sequence ID" value="NZ_VBSB01000015.1"/>
</dbReference>
<dbReference type="NCBIfam" id="TIGR00566">
    <property type="entry name" value="trpG_papA"/>
    <property type="match status" value="1"/>
</dbReference>
<dbReference type="PRINTS" id="PR00096">
    <property type="entry name" value="GATASE"/>
</dbReference>